<dbReference type="GO" id="GO:0015074">
    <property type="term" value="P:DNA integration"/>
    <property type="evidence" value="ECO:0007669"/>
    <property type="project" value="InterPro"/>
</dbReference>
<dbReference type="InterPro" id="IPR010998">
    <property type="entry name" value="Integrase_recombinase_N"/>
</dbReference>
<comment type="caution">
    <text evidence="5">The sequence shown here is derived from an EMBL/GenBank/DDBJ whole genome shotgun (WGS) entry which is preliminary data.</text>
</comment>
<dbReference type="AlphaFoldDB" id="A0A437UNC8"/>
<comment type="similarity">
    <text evidence="1">Belongs to the 'phage' integrase family.</text>
</comment>
<feature type="domain" description="Tyr recombinase" evidence="4">
    <location>
        <begin position="164"/>
        <end position="365"/>
    </location>
</feature>
<name>A0A437UNC8_ENTAV</name>
<accession>A0A437UNC8</accession>
<dbReference type="PANTHER" id="PTHR30349">
    <property type="entry name" value="PHAGE INTEGRASE-RELATED"/>
    <property type="match status" value="1"/>
</dbReference>
<dbReference type="InterPro" id="IPR011010">
    <property type="entry name" value="DNA_brk_join_enz"/>
</dbReference>
<evidence type="ECO:0000256" key="2">
    <source>
        <dbReference type="ARBA" id="ARBA00023125"/>
    </source>
</evidence>
<dbReference type="SUPFAM" id="SSF56349">
    <property type="entry name" value="DNA breaking-rejoining enzymes"/>
    <property type="match status" value="1"/>
</dbReference>
<dbReference type="InterPro" id="IPR002104">
    <property type="entry name" value="Integrase_catalytic"/>
</dbReference>
<dbReference type="Pfam" id="PF00589">
    <property type="entry name" value="Phage_integrase"/>
    <property type="match status" value="1"/>
</dbReference>
<dbReference type="GO" id="GO:0003677">
    <property type="term" value="F:DNA binding"/>
    <property type="evidence" value="ECO:0007669"/>
    <property type="project" value="UniProtKB-KW"/>
</dbReference>
<evidence type="ECO:0000256" key="1">
    <source>
        <dbReference type="ARBA" id="ARBA00008857"/>
    </source>
</evidence>
<organism evidence="5 6">
    <name type="scientific">Enterococcus avium</name>
    <name type="common">Streptococcus avium</name>
    <dbReference type="NCBI Taxonomy" id="33945"/>
    <lineage>
        <taxon>Bacteria</taxon>
        <taxon>Bacillati</taxon>
        <taxon>Bacillota</taxon>
        <taxon>Bacilli</taxon>
        <taxon>Lactobacillales</taxon>
        <taxon>Enterococcaceae</taxon>
        <taxon>Enterococcus</taxon>
    </lineage>
</organism>
<evidence type="ECO:0000259" key="4">
    <source>
        <dbReference type="PROSITE" id="PS51898"/>
    </source>
</evidence>
<keyword evidence="3" id="KW-0233">DNA recombination</keyword>
<dbReference type="PANTHER" id="PTHR30349:SF64">
    <property type="entry name" value="PROPHAGE INTEGRASE INTD-RELATED"/>
    <property type="match status" value="1"/>
</dbReference>
<sequence>MAIRRDKKTKKWIVDISTKNILTQKRKRIVRKNIASKREAMEIEIQLRILLLGQPISEEVCFDLLFKLVLVEDRKRERKESYIATQKYIYNSRLKNYFKDAQVSKIDEQIVLEFRETLRNKELSNNYINKIMIVLKKIIDVGVRQKILADNPCRLIKKLPIKRVKMKYWTLNEFLAFDRLFNKDEEIFRIFFHLAFFTGMRKGEILALTWQDIDFTNNRVSVNKSVLKIKGKELVSNPKTSSSERVIVIHKKLVYLLLDWKENQKKILRQYKNDWELLETRVFEDNPFKSIDSDRLRKKYSSILKRDNSISKIRIHDFRHSHVALLIELNEKPFTIKERLGHASIQTTYDIYGHLYPNKQKEVVQNLDELY</sequence>
<dbReference type="InterPro" id="IPR025269">
    <property type="entry name" value="SAM-like_dom"/>
</dbReference>
<reference evidence="5 6" key="1">
    <citation type="submission" date="2018-12" db="EMBL/GenBank/DDBJ databases">
        <title>A novel vanA-carrying plasmid in a clinical isolate of Enterococcus avium.</title>
        <authorList>
            <person name="Bernasconi O.J."/>
            <person name="Luzzaro F."/>
            <person name="Endimiani A."/>
        </authorList>
    </citation>
    <scope>NUCLEOTIDE SEQUENCE [LARGE SCALE GENOMIC DNA]</scope>
    <source>
        <strain evidence="5 6">LC0559/18</strain>
    </source>
</reference>
<evidence type="ECO:0000256" key="3">
    <source>
        <dbReference type="ARBA" id="ARBA00023172"/>
    </source>
</evidence>
<dbReference type="Gene3D" id="1.10.150.130">
    <property type="match status" value="1"/>
</dbReference>
<dbReference type="GO" id="GO:0006310">
    <property type="term" value="P:DNA recombination"/>
    <property type="evidence" value="ECO:0007669"/>
    <property type="project" value="UniProtKB-KW"/>
</dbReference>
<dbReference type="Pfam" id="PF13102">
    <property type="entry name" value="Phage_int_SAM_5"/>
    <property type="match status" value="1"/>
</dbReference>
<dbReference type="EMBL" id="RYZS01000001">
    <property type="protein sequence ID" value="RVU95129.1"/>
    <property type="molecule type" value="Genomic_DNA"/>
</dbReference>
<dbReference type="InterPro" id="IPR013762">
    <property type="entry name" value="Integrase-like_cat_sf"/>
</dbReference>
<dbReference type="Gene3D" id="1.10.443.10">
    <property type="entry name" value="Intergrase catalytic core"/>
    <property type="match status" value="1"/>
</dbReference>
<gene>
    <name evidence="5" type="ORF">EK398_09970</name>
</gene>
<dbReference type="Proteomes" id="UP000288388">
    <property type="component" value="Unassembled WGS sequence"/>
</dbReference>
<dbReference type="CDD" id="cd01189">
    <property type="entry name" value="INT_ICEBs1_C_like"/>
    <property type="match status" value="1"/>
</dbReference>
<keyword evidence="2" id="KW-0238">DNA-binding</keyword>
<dbReference type="PROSITE" id="PS51898">
    <property type="entry name" value="TYR_RECOMBINASE"/>
    <property type="match status" value="1"/>
</dbReference>
<evidence type="ECO:0000313" key="6">
    <source>
        <dbReference type="Proteomes" id="UP000288388"/>
    </source>
</evidence>
<protein>
    <submittedName>
        <fullName evidence="5">Site-specific integrase</fullName>
    </submittedName>
</protein>
<dbReference type="RefSeq" id="WP_127978984.1">
    <property type="nucleotide sequence ID" value="NZ_JARPVY010000008.1"/>
</dbReference>
<dbReference type="InterPro" id="IPR050090">
    <property type="entry name" value="Tyrosine_recombinase_XerCD"/>
</dbReference>
<proteinExistence type="inferred from homology"/>
<evidence type="ECO:0000313" key="5">
    <source>
        <dbReference type="EMBL" id="RVU95129.1"/>
    </source>
</evidence>